<feature type="domain" description="Helicase C-terminal" evidence="7">
    <location>
        <begin position="1"/>
        <end position="151"/>
    </location>
</feature>
<sequence>MLKKSKKKKIMVFFSSCKSVDFHYEFFKTHCKALVLSIHGKQSQARRKDCYNTFVNADKGALFCTDVAARGLDIPSVDWIVQYDPPTDMKEYIHRVGRTARGLNSSGNAVILLRPEEEEFIQYLKREKVYLDKYSFGDPPEDVQKMLEDLIKKDGTMKVLARKAYLSFLRCYNKHPLNKVFNIKKLDLKTAAKAFGFTEQPHVDFCILFNVNEKN</sequence>
<name>A0AAU9TIY2_EUPED</name>
<dbReference type="PROSITE" id="PS51194">
    <property type="entry name" value="HELICASE_CTER"/>
    <property type="match status" value="1"/>
</dbReference>
<organism evidence="8 9">
    <name type="scientific">Euphydryas editha</name>
    <name type="common">Edith's checkerspot</name>
    <dbReference type="NCBI Taxonomy" id="104508"/>
    <lineage>
        <taxon>Eukaryota</taxon>
        <taxon>Metazoa</taxon>
        <taxon>Ecdysozoa</taxon>
        <taxon>Arthropoda</taxon>
        <taxon>Hexapoda</taxon>
        <taxon>Insecta</taxon>
        <taxon>Pterygota</taxon>
        <taxon>Neoptera</taxon>
        <taxon>Endopterygota</taxon>
        <taxon>Lepidoptera</taxon>
        <taxon>Glossata</taxon>
        <taxon>Ditrysia</taxon>
        <taxon>Papilionoidea</taxon>
        <taxon>Nymphalidae</taxon>
        <taxon>Nymphalinae</taxon>
        <taxon>Euphydryas</taxon>
    </lineage>
</organism>
<dbReference type="InterPro" id="IPR001650">
    <property type="entry name" value="Helicase_C-like"/>
</dbReference>
<dbReference type="SMART" id="SM01178">
    <property type="entry name" value="DUF4217"/>
    <property type="match status" value="1"/>
</dbReference>
<dbReference type="GO" id="GO:0016787">
    <property type="term" value="F:hydrolase activity"/>
    <property type="evidence" value="ECO:0007669"/>
    <property type="project" value="UniProtKB-KW"/>
</dbReference>
<dbReference type="Pfam" id="PF00271">
    <property type="entry name" value="Helicase_C"/>
    <property type="match status" value="1"/>
</dbReference>
<comment type="caution">
    <text evidence="8">The sequence shown here is derived from an EMBL/GenBank/DDBJ whole genome shotgun (WGS) entry which is preliminary data.</text>
</comment>
<protein>
    <recommendedName>
        <fullName evidence="6">ATP-dependent RNA helicase</fullName>
        <ecNumber evidence="6">3.6.4.13</ecNumber>
    </recommendedName>
</protein>
<evidence type="ECO:0000256" key="6">
    <source>
        <dbReference type="RuleBase" id="RU365068"/>
    </source>
</evidence>
<dbReference type="EMBL" id="CAKOGL010000004">
    <property type="protein sequence ID" value="CAH2085462.1"/>
    <property type="molecule type" value="Genomic_DNA"/>
</dbReference>
<evidence type="ECO:0000256" key="2">
    <source>
        <dbReference type="ARBA" id="ARBA00022801"/>
    </source>
</evidence>
<dbReference type="GO" id="GO:0003723">
    <property type="term" value="F:RNA binding"/>
    <property type="evidence" value="ECO:0007669"/>
    <property type="project" value="UniProtKB-UniRule"/>
</dbReference>
<comment type="similarity">
    <text evidence="6">Belongs to the DEAD box helicase family.</text>
</comment>
<dbReference type="SUPFAM" id="SSF52540">
    <property type="entry name" value="P-loop containing nucleoside triphosphate hydrolases"/>
    <property type="match status" value="1"/>
</dbReference>
<evidence type="ECO:0000259" key="7">
    <source>
        <dbReference type="PROSITE" id="PS51194"/>
    </source>
</evidence>
<reference evidence="8" key="1">
    <citation type="submission" date="2022-03" db="EMBL/GenBank/DDBJ databases">
        <authorList>
            <person name="Tunstrom K."/>
        </authorList>
    </citation>
    <scope>NUCLEOTIDE SEQUENCE</scope>
</reference>
<proteinExistence type="inferred from homology"/>
<keyword evidence="4 6" id="KW-0067">ATP-binding</keyword>
<dbReference type="GO" id="GO:0005524">
    <property type="term" value="F:ATP binding"/>
    <property type="evidence" value="ECO:0007669"/>
    <property type="project" value="UniProtKB-UniRule"/>
</dbReference>
<keyword evidence="9" id="KW-1185">Reference proteome</keyword>
<evidence type="ECO:0000256" key="4">
    <source>
        <dbReference type="ARBA" id="ARBA00022840"/>
    </source>
</evidence>
<keyword evidence="2 6" id="KW-0378">Hydrolase</keyword>
<evidence type="ECO:0000313" key="9">
    <source>
        <dbReference type="Proteomes" id="UP001153954"/>
    </source>
</evidence>
<dbReference type="Proteomes" id="UP001153954">
    <property type="component" value="Unassembled WGS sequence"/>
</dbReference>
<accession>A0AAU9TIY2</accession>
<comment type="function">
    <text evidence="6">RNA helicase.</text>
</comment>
<keyword evidence="3 6" id="KW-0347">Helicase</keyword>
<evidence type="ECO:0000313" key="8">
    <source>
        <dbReference type="EMBL" id="CAH2085462.1"/>
    </source>
</evidence>
<comment type="domain">
    <text evidence="6">The Q motif is unique to and characteristic of the DEAD box family of RNA helicases and controls ATP binding and hydrolysis.</text>
</comment>
<evidence type="ECO:0000256" key="1">
    <source>
        <dbReference type="ARBA" id="ARBA00022741"/>
    </source>
</evidence>
<evidence type="ECO:0000256" key="5">
    <source>
        <dbReference type="ARBA" id="ARBA00022884"/>
    </source>
</evidence>
<keyword evidence="5 6" id="KW-0694">RNA-binding</keyword>
<gene>
    <name evidence="8" type="ORF">EEDITHA_LOCUS1936</name>
</gene>
<dbReference type="PANTHER" id="PTHR24031">
    <property type="entry name" value="RNA HELICASE"/>
    <property type="match status" value="1"/>
</dbReference>
<dbReference type="EC" id="3.6.4.13" evidence="6"/>
<evidence type="ECO:0000256" key="3">
    <source>
        <dbReference type="ARBA" id="ARBA00022806"/>
    </source>
</evidence>
<dbReference type="InterPro" id="IPR025313">
    <property type="entry name" value="SPB4-like_CTE"/>
</dbReference>
<keyword evidence="1 6" id="KW-0547">Nucleotide-binding</keyword>
<dbReference type="GO" id="GO:0003724">
    <property type="term" value="F:RNA helicase activity"/>
    <property type="evidence" value="ECO:0007669"/>
    <property type="project" value="UniProtKB-EC"/>
</dbReference>
<dbReference type="AlphaFoldDB" id="A0AAU9TIY2"/>
<dbReference type="Pfam" id="PF13959">
    <property type="entry name" value="CTE_SPB4"/>
    <property type="match status" value="1"/>
</dbReference>
<dbReference type="CDD" id="cd18787">
    <property type="entry name" value="SF2_C_DEAD"/>
    <property type="match status" value="1"/>
</dbReference>
<comment type="catalytic activity">
    <reaction evidence="6">
        <text>ATP + H2O = ADP + phosphate + H(+)</text>
        <dbReference type="Rhea" id="RHEA:13065"/>
        <dbReference type="ChEBI" id="CHEBI:15377"/>
        <dbReference type="ChEBI" id="CHEBI:15378"/>
        <dbReference type="ChEBI" id="CHEBI:30616"/>
        <dbReference type="ChEBI" id="CHEBI:43474"/>
        <dbReference type="ChEBI" id="CHEBI:456216"/>
        <dbReference type="EC" id="3.6.4.13"/>
    </reaction>
</comment>
<dbReference type="Gene3D" id="3.40.50.300">
    <property type="entry name" value="P-loop containing nucleotide triphosphate hydrolases"/>
    <property type="match status" value="1"/>
</dbReference>
<dbReference type="SMART" id="SM00490">
    <property type="entry name" value="HELICc"/>
    <property type="match status" value="1"/>
</dbReference>
<dbReference type="InterPro" id="IPR027417">
    <property type="entry name" value="P-loop_NTPase"/>
</dbReference>